<feature type="transmembrane region" description="Helical" evidence="11">
    <location>
        <begin position="29"/>
        <end position="48"/>
    </location>
</feature>
<evidence type="ECO:0000256" key="10">
    <source>
        <dbReference type="ARBA" id="ARBA00049551"/>
    </source>
</evidence>
<evidence type="ECO:0000313" key="12">
    <source>
        <dbReference type="EMBL" id="WNY36478.1"/>
    </source>
</evidence>
<proteinExistence type="inferred from homology"/>
<evidence type="ECO:0000256" key="7">
    <source>
        <dbReference type="ARBA" id="ARBA00023027"/>
    </source>
</evidence>
<keyword evidence="12" id="KW-0496">Mitochondrion</keyword>
<protein>
    <recommendedName>
        <fullName evidence="3">NADH-ubiquinone oxidoreductase chain 4L</fullName>
    </recommendedName>
    <alternativeName>
        <fullName evidence="9">NADH dehydrogenase subunit 4L</fullName>
    </alternativeName>
</protein>
<dbReference type="Gene3D" id="1.10.287.3510">
    <property type="match status" value="1"/>
</dbReference>
<evidence type="ECO:0000256" key="11">
    <source>
        <dbReference type="SAM" id="Phobius"/>
    </source>
</evidence>
<evidence type="ECO:0000256" key="3">
    <source>
        <dbReference type="ARBA" id="ARBA00016612"/>
    </source>
</evidence>
<dbReference type="GO" id="GO:0008137">
    <property type="term" value="F:NADH dehydrogenase (ubiquinone) activity"/>
    <property type="evidence" value="ECO:0007669"/>
    <property type="project" value="UniProtKB-EC"/>
</dbReference>
<evidence type="ECO:0000256" key="6">
    <source>
        <dbReference type="ARBA" id="ARBA00022989"/>
    </source>
</evidence>
<dbReference type="AlphaFoldDB" id="A0AB74RXN8"/>
<evidence type="ECO:0000256" key="2">
    <source>
        <dbReference type="ARBA" id="ARBA00010519"/>
    </source>
</evidence>
<gene>
    <name evidence="12" type="primary">ND4L</name>
</gene>
<geneLocation type="mitochondrion" evidence="12"/>
<keyword evidence="7" id="KW-0520">NAD</keyword>
<comment type="similarity">
    <text evidence="2">Belongs to the complex I subunit 4L family.</text>
</comment>
<dbReference type="Pfam" id="PF00420">
    <property type="entry name" value="Oxidored_q2"/>
    <property type="match status" value="1"/>
</dbReference>
<keyword evidence="4 11" id="KW-0812">Transmembrane</keyword>
<organism evidence="12">
    <name type="scientific">Echinolaelaps echidninus</name>
    <dbReference type="NCBI Taxonomy" id="2759148"/>
    <lineage>
        <taxon>Eukaryota</taxon>
        <taxon>Metazoa</taxon>
        <taxon>Ecdysozoa</taxon>
        <taxon>Arthropoda</taxon>
        <taxon>Chelicerata</taxon>
        <taxon>Arachnida</taxon>
        <taxon>Acari</taxon>
        <taxon>Parasitiformes</taxon>
        <taxon>Mesostigmata</taxon>
        <taxon>Gamasina</taxon>
        <taxon>Dermanyssoidea</taxon>
        <taxon>Laelapidae</taxon>
        <taxon>Echinolaelaps</taxon>
    </lineage>
</organism>
<keyword evidence="6 11" id="KW-1133">Transmembrane helix</keyword>
<evidence type="ECO:0000256" key="5">
    <source>
        <dbReference type="ARBA" id="ARBA00022967"/>
    </source>
</evidence>
<reference evidence="12" key="1">
    <citation type="submission" date="2023-04" db="EMBL/GenBank/DDBJ databases">
        <authorList>
            <person name="Liang L."/>
        </authorList>
    </citation>
    <scope>NUCLEOTIDE SEQUENCE</scope>
</reference>
<comment type="subcellular location">
    <subcellularLocation>
        <location evidence="1">Membrane</location>
        <topology evidence="1">Multi-pass membrane protein</topology>
    </subcellularLocation>
</comment>
<keyword evidence="5" id="KW-1278">Translocase</keyword>
<dbReference type="InterPro" id="IPR039428">
    <property type="entry name" value="NUOK/Mnh_C1-like"/>
</dbReference>
<dbReference type="EMBL" id="OQ734843">
    <property type="protein sequence ID" value="WNY36478.1"/>
    <property type="molecule type" value="Genomic_DNA"/>
</dbReference>
<comment type="catalytic activity">
    <reaction evidence="10">
        <text>a ubiquinone + NADH + 5 H(+)(in) = a ubiquinol + NAD(+) + 4 H(+)(out)</text>
        <dbReference type="Rhea" id="RHEA:29091"/>
        <dbReference type="Rhea" id="RHEA-COMP:9565"/>
        <dbReference type="Rhea" id="RHEA-COMP:9566"/>
        <dbReference type="ChEBI" id="CHEBI:15378"/>
        <dbReference type="ChEBI" id="CHEBI:16389"/>
        <dbReference type="ChEBI" id="CHEBI:17976"/>
        <dbReference type="ChEBI" id="CHEBI:57540"/>
        <dbReference type="ChEBI" id="CHEBI:57945"/>
        <dbReference type="EC" id="7.1.1.2"/>
    </reaction>
</comment>
<evidence type="ECO:0000256" key="1">
    <source>
        <dbReference type="ARBA" id="ARBA00004141"/>
    </source>
</evidence>
<keyword evidence="8 11" id="KW-0472">Membrane</keyword>
<name>A0AB74RXN8_9ACAR</name>
<sequence length="91" mass="10280">MISISLLMFFIGLLSFIFNKKHILAMLLSMEIMVVGLFLIMLSCSFINSLIEFTMIFLIMIVCESCLGLSLLILIMNFYGNDLICSANLLN</sequence>
<evidence type="ECO:0000256" key="4">
    <source>
        <dbReference type="ARBA" id="ARBA00022692"/>
    </source>
</evidence>
<accession>A0AB74RXN8</accession>
<dbReference type="GO" id="GO:0016020">
    <property type="term" value="C:membrane"/>
    <property type="evidence" value="ECO:0007669"/>
    <property type="project" value="UniProtKB-SubCell"/>
</dbReference>
<evidence type="ECO:0000256" key="8">
    <source>
        <dbReference type="ARBA" id="ARBA00023136"/>
    </source>
</evidence>
<feature type="transmembrane region" description="Helical" evidence="11">
    <location>
        <begin position="55"/>
        <end position="79"/>
    </location>
</feature>
<evidence type="ECO:0000256" key="9">
    <source>
        <dbReference type="ARBA" id="ARBA00031586"/>
    </source>
</evidence>